<evidence type="ECO:0000313" key="2">
    <source>
        <dbReference type="Proteomes" id="UP000652761"/>
    </source>
</evidence>
<feature type="non-terminal residue" evidence="1">
    <location>
        <position position="1"/>
    </location>
</feature>
<organism evidence="1 2">
    <name type="scientific">Colocasia esculenta</name>
    <name type="common">Wild taro</name>
    <name type="synonym">Arum esculentum</name>
    <dbReference type="NCBI Taxonomy" id="4460"/>
    <lineage>
        <taxon>Eukaryota</taxon>
        <taxon>Viridiplantae</taxon>
        <taxon>Streptophyta</taxon>
        <taxon>Embryophyta</taxon>
        <taxon>Tracheophyta</taxon>
        <taxon>Spermatophyta</taxon>
        <taxon>Magnoliopsida</taxon>
        <taxon>Liliopsida</taxon>
        <taxon>Araceae</taxon>
        <taxon>Aroideae</taxon>
        <taxon>Colocasieae</taxon>
        <taxon>Colocasia</taxon>
    </lineage>
</organism>
<proteinExistence type="predicted"/>
<keyword evidence="2" id="KW-1185">Reference proteome</keyword>
<reference evidence="1" key="1">
    <citation type="submission" date="2017-07" db="EMBL/GenBank/DDBJ databases">
        <title>Taro Niue Genome Assembly and Annotation.</title>
        <authorList>
            <person name="Atibalentja N."/>
            <person name="Keating K."/>
            <person name="Fields C.J."/>
        </authorList>
    </citation>
    <scope>NUCLEOTIDE SEQUENCE</scope>
    <source>
        <strain evidence="1">Niue_2</strain>
        <tissue evidence="1">Leaf</tissue>
    </source>
</reference>
<name>A0A843U6N1_COLES</name>
<gene>
    <name evidence="1" type="ORF">Taro_011587</name>
</gene>
<dbReference type="AlphaFoldDB" id="A0A843U6N1"/>
<dbReference type="EMBL" id="NMUH01000436">
    <property type="protein sequence ID" value="MQL79145.1"/>
    <property type="molecule type" value="Genomic_DNA"/>
</dbReference>
<dbReference type="Proteomes" id="UP000652761">
    <property type="component" value="Unassembled WGS sequence"/>
</dbReference>
<feature type="non-terminal residue" evidence="1">
    <location>
        <position position="132"/>
    </location>
</feature>
<sequence length="132" mass="14380">LLGNLLWLLLRPREGDPRRCTSVDILAREILGGFLRCFFVGRCSSVDILAREIPRRLESSPRCAEATATPFPSFLGPLNSLAADYLCPIGSLSLAAVTAPPIPTVLTLRNPGHRDCRLRLFAAPLVSLLSDI</sequence>
<comment type="caution">
    <text evidence="1">The sequence shown here is derived from an EMBL/GenBank/DDBJ whole genome shotgun (WGS) entry which is preliminary data.</text>
</comment>
<accession>A0A843U6N1</accession>
<evidence type="ECO:0000313" key="1">
    <source>
        <dbReference type="EMBL" id="MQL79145.1"/>
    </source>
</evidence>
<protein>
    <submittedName>
        <fullName evidence="1">Uncharacterized protein</fullName>
    </submittedName>
</protein>